<dbReference type="SUPFAM" id="SSF55729">
    <property type="entry name" value="Acyl-CoA N-acyltransferases (Nat)"/>
    <property type="match status" value="1"/>
</dbReference>
<protein>
    <submittedName>
        <fullName evidence="2">Acetyltransferase</fullName>
    </submittedName>
</protein>
<sequence length="180" mass="19346">MPAVIETVRLRLRLLEPERDAAATLALLNDPGFLAHIGDRGVRDAAQARNYLADGAVLSYTQNGFGLYAVERRDDGAWLGMAGLVLRPTLPCPDLGYALLQPSQGHGYASEAARAVLAYARDTLALPRLWAIVAPDNARSIRLLQALGFAAQGRMRVAADAHEVALYARDLSTSNERPGA</sequence>
<dbReference type="AlphaFoldDB" id="A0A0K2ZXI5"/>
<dbReference type="InterPro" id="IPR051531">
    <property type="entry name" value="N-acetyltransferase"/>
</dbReference>
<dbReference type="GO" id="GO:0016747">
    <property type="term" value="F:acyltransferase activity, transferring groups other than amino-acyl groups"/>
    <property type="evidence" value="ECO:0007669"/>
    <property type="project" value="InterPro"/>
</dbReference>
<dbReference type="Proteomes" id="UP000041247">
    <property type="component" value="Unassembled WGS sequence"/>
</dbReference>
<dbReference type="RefSeq" id="WP_053841232.1">
    <property type="nucleotide sequence ID" value="NZ_CP076250.1"/>
</dbReference>
<proteinExistence type="predicted"/>
<dbReference type="InterPro" id="IPR016181">
    <property type="entry name" value="Acyl_CoA_acyltransferase"/>
</dbReference>
<accession>A0A0K2ZXI5</accession>
<dbReference type="PROSITE" id="PS51186">
    <property type="entry name" value="GNAT"/>
    <property type="match status" value="1"/>
</dbReference>
<reference evidence="2 3" key="1">
    <citation type="submission" date="2015-07" db="EMBL/GenBank/DDBJ databases">
        <authorList>
            <person name="Noorani M."/>
        </authorList>
    </citation>
    <scope>NUCLEOTIDE SEQUENCE [LARGE SCALE GENOMIC DNA]</scope>
    <source>
        <strain evidence="2">LMG728</strain>
    </source>
</reference>
<organism evidence="2 3">
    <name type="scientific">Xanthomonas graminis pv. poae</name>
    <dbReference type="NCBI Taxonomy" id="227946"/>
    <lineage>
        <taxon>Bacteria</taxon>
        <taxon>Pseudomonadati</taxon>
        <taxon>Pseudomonadota</taxon>
        <taxon>Gammaproteobacteria</taxon>
        <taxon>Lysobacterales</taxon>
        <taxon>Lysobacteraceae</taxon>
        <taxon>Xanthomonas</taxon>
        <taxon>Xanthomonas translucens group</taxon>
        <taxon>Xanthomonas graminis</taxon>
    </lineage>
</organism>
<dbReference type="Pfam" id="PF13302">
    <property type="entry name" value="Acetyltransf_3"/>
    <property type="match status" value="1"/>
</dbReference>
<feature type="domain" description="N-acetyltransferase" evidence="1">
    <location>
        <begin position="10"/>
        <end position="172"/>
    </location>
</feature>
<evidence type="ECO:0000313" key="3">
    <source>
        <dbReference type="Proteomes" id="UP000041247"/>
    </source>
</evidence>
<dbReference type="InterPro" id="IPR000182">
    <property type="entry name" value="GNAT_dom"/>
</dbReference>
<gene>
    <name evidence="2" type="ORF">XTPLMG728_2342</name>
</gene>
<name>A0A0K2ZXI5_9XANT</name>
<dbReference type="Gene3D" id="3.40.630.30">
    <property type="match status" value="1"/>
</dbReference>
<evidence type="ECO:0000313" key="2">
    <source>
        <dbReference type="EMBL" id="CTP89777.1"/>
    </source>
</evidence>
<evidence type="ECO:0000259" key="1">
    <source>
        <dbReference type="PROSITE" id="PS51186"/>
    </source>
</evidence>
<keyword evidence="2" id="KW-0808">Transferase</keyword>
<dbReference type="EMBL" id="CXOK01000072">
    <property type="protein sequence ID" value="CTP89777.1"/>
    <property type="molecule type" value="Genomic_DNA"/>
</dbReference>
<dbReference type="PANTHER" id="PTHR43792">
    <property type="entry name" value="GNAT FAMILY, PUTATIVE (AFU_ORTHOLOGUE AFUA_3G00765)-RELATED-RELATED"/>
    <property type="match status" value="1"/>
</dbReference>
<dbReference type="PANTHER" id="PTHR43792:SF1">
    <property type="entry name" value="N-ACETYLTRANSFERASE DOMAIN-CONTAINING PROTEIN"/>
    <property type="match status" value="1"/>
</dbReference>